<sequence length="325" mass="34902">MVQEAKPLQQEGTEGAPEGPQEDLGEAEKLFDRQIRLWGLEAQKKLMSSRVLFIGMSAINVEASKDLALAGVSQTICDSRQWTEEEAEYNFLPVLANSIEPNCTVAEASKKGLEAMASFIPFSSALHRMSQGGGWFNRLAMLRVHRLLCAGLRIQTDNGAKSMFSHPHLLGVLQAKLGELDPKVNPAIFAVLALLRVDATAGVPRPPNDTFTPAAAVASKGAAAAESEETESATEAATRLAVEKVLTSEGLKVTSALRFAARQLAIGFNQQVNTSAAIVGGLLTQEVRKYITRDRKAVPNVVVFDAFTSCAAVARRRGARDLACL</sequence>
<gene>
    <name evidence="2" type="ORF">EMWEY_00013510</name>
</gene>
<feature type="region of interest" description="Disordered" evidence="1">
    <location>
        <begin position="1"/>
        <end position="23"/>
    </location>
</feature>
<protein>
    <submittedName>
        <fullName evidence="2">SJCHGC02328 protein, related</fullName>
    </submittedName>
</protein>
<dbReference type="GO" id="GO:0005737">
    <property type="term" value="C:cytoplasm"/>
    <property type="evidence" value="ECO:0007669"/>
    <property type="project" value="TreeGrafter"/>
</dbReference>
<name>U6M1H3_EIMMA</name>
<reference evidence="2" key="1">
    <citation type="submission" date="2013-10" db="EMBL/GenBank/DDBJ databases">
        <title>Genomic analysis of the causative agents of coccidiosis in chickens.</title>
        <authorList>
            <person name="Reid A.J."/>
            <person name="Blake D."/>
            <person name="Billington K."/>
            <person name="Browne H."/>
            <person name="Dunn M."/>
            <person name="Hung S."/>
            <person name="Kawahara F."/>
            <person name="Miranda-Saavedra D."/>
            <person name="Mourier T."/>
            <person name="Nagra H."/>
            <person name="Otto T.D."/>
            <person name="Rawlings N."/>
            <person name="Sanchez A."/>
            <person name="Sanders M."/>
            <person name="Subramaniam C."/>
            <person name="Tay Y."/>
            <person name="Dear P."/>
            <person name="Doerig C."/>
            <person name="Gruber A."/>
            <person name="Parkinson J."/>
            <person name="Shirley M."/>
            <person name="Wan K.L."/>
            <person name="Berriman M."/>
            <person name="Tomley F."/>
            <person name="Pain A."/>
        </authorList>
    </citation>
    <scope>NUCLEOTIDE SEQUENCE [LARGE SCALE GENOMIC DNA]</scope>
    <source>
        <strain evidence="2">Weybridge</strain>
    </source>
</reference>
<dbReference type="InterPro" id="IPR045886">
    <property type="entry name" value="ThiF/MoeB/HesA"/>
</dbReference>
<dbReference type="GO" id="GO:0031510">
    <property type="term" value="C:SUMO activating enzyme complex"/>
    <property type="evidence" value="ECO:0007669"/>
    <property type="project" value="TreeGrafter"/>
</dbReference>
<dbReference type="GO" id="GO:0016925">
    <property type="term" value="P:protein sumoylation"/>
    <property type="evidence" value="ECO:0007669"/>
    <property type="project" value="TreeGrafter"/>
</dbReference>
<evidence type="ECO:0000313" key="3">
    <source>
        <dbReference type="Proteomes" id="UP000030763"/>
    </source>
</evidence>
<dbReference type="RefSeq" id="XP_013334695.1">
    <property type="nucleotide sequence ID" value="XM_013479241.1"/>
</dbReference>
<evidence type="ECO:0000256" key="1">
    <source>
        <dbReference type="SAM" id="MobiDB-lite"/>
    </source>
</evidence>
<dbReference type="GeneID" id="25335337"/>
<dbReference type="AlphaFoldDB" id="U6M1H3"/>
<dbReference type="VEuPathDB" id="ToxoDB:EMWEY_00013510"/>
<dbReference type="Gene3D" id="3.40.50.720">
    <property type="entry name" value="NAD(P)-binding Rossmann-like Domain"/>
    <property type="match status" value="2"/>
</dbReference>
<dbReference type="SUPFAM" id="SSF69572">
    <property type="entry name" value="Activating enzymes of the ubiquitin-like proteins"/>
    <property type="match status" value="2"/>
</dbReference>
<dbReference type="GO" id="GO:0019948">
    <property type="term" value="F:SUMO activating enzyme activity"/>
    <property type="evidence" value="ECO:0007669"/>
    <property type="project" value="TreeGrafter"/>
</dbReference>
<dbReference type="Proteomes" id="UP000030763">
    <property type="component" value="Unassembled WGS sequence"/>
</dbReference>
<organism evidence="2 3">
    <name type="scientific">Eimeria maxima</name>
    <name type="common">Coccidian parasite</name>
    <dbReference type="NCBI Taxonomy" id="5804"/>
    <lineage>
        <taxon>Eukaryota</taxon>
        <taxon>Sar</taxon>
        <taxon>Alveolata</taxon>
        <taxon>Apicomplexa</taxon>
        <taxon>Conoidasida</taxon>
        <taxon>Coccidia</taxon>
        <taxon>Eucoccidiorida</taxon>
        <taxon>Eimeriorina</taxon>
        <taxon>Eimeriidae</taxon>
        <taxon>Eimeria</taxon>
    </lineage>
</organism>
<reference evidence="2" key="2">
    <citation type="submission" date="2013-10" db="EMBL/GenBank/DDBJ databases">
        <authorList>
            <person name="Aslett M."/>
        </authorList>
    </citation>
    <scope>NUCLEOTIDE SEQUENCE [LARGE SCALE GENOMIC DNA]</scope>
    <source>
        <strain evidence="2">Weybridge</strain>
    </source>
</reference>
<keyword evidence="3" id="KW-1185">Reference proteome</keyword>
<dbReference type="InterPro" id="IPR035985">
    <property type="entry name" value="Ubiquitin-activating_enz"/>
</dbReference>
<dbReference type="PANTHER" id="PTHR10953">
    <property type="entry name" value="UBIQUITIN-ACTIVATING ENZYME E1"/>
    <property type="match status" value="1"/>
</dbReference>
<dbReference type="PANTHER" id="PTHR10953:SF162">
    <property type="entry name" value="SUMO-ACTIVATING ENZYME SUBUNIT 1"/>
    <property type="match status" value="1"/>
</dbReference>
<evidence type="ECO:0000313" key="2">
    <source>
        <dbReference type="EMBL" id="CDJ58047.1"/>
    </source>
</evidence>
<proteinExistence type="predicted"/>
<dbReference type="EMBL" id="HG719453">
    <property type="protein sequence ID" value="CDJ58047.1"/>
    <property type="molecule type" value="Genomic_DNA"/>
</dbReference>
<dbReference type="OrthoDB" id="412647at2759"/>
<accession>U6M1H3</accession>